<keyword evidence="1" id="KW-1133">Transmembrane helix</keyword>
<evidence type="ECO:0000313" key="2">
    <source>
        <dbReference type="EMBL" id="GAA1494959.1"/>
    </source>
</evidence>
<organism evidence="2 3">
    <name type="scientific">Curtobacterium herbarum</name>
    <dbReference type="NCBI Taxonomy" id="150122"/>
    <lineage>
        <taxon>Bacteria</taxon>
        <taxon>Bacillati</taxon>
        <taxon>Actinomycetota</taxon>
        <taxon>Actinomycetes</taxon>
        <taxon>Micrococcales</taxon>
        <taxon>Microbacteriaceae</taxon>
        <taxon>Curtobacterium</taxon>
    </lineage>
</organism>
<evidence type="ECO:0000256" key="1">
    <source>
        <dbReference type="SAM" id="Phobius"/>
    </source>
</evidence>
<sequence>MAEPQPQPRSVASTIDLVVTITAFVLLAMAAGALVVLSWFVATLSQYGCDWESSTRECRPSIGVETAVVDGIVLALVLIGGGVLAAWLRRTRPLGWTVALATSGVMFLVVLITLGAVGAFGH</sequence>
<feature type="transmembrane region" description="Helical" evidence="1">
    <location>
        <begin position="17"/>
        <end position="41"/>
    </location>
</feature>
<dbReference type="Proteomes" id="UP001501742">
    <property type="component" value="Unassembled WGS sequence"/>
</dbReference>
<comment type="caution">
    <text evidence="2">The sequence shown here is derived from an EMBL/GenBank/DDBJ whole genome shotgun (WGS) entry which is preliminary data.</text>
</comment>
<keyword evidence="1" id="KW-0472">Membrane</keyword>
<protein>
    <submittedName>
        <fullName evidence="2">Uncharacterized protein</fullName>
    </submittedName>
</protein>
<evidence type="ECO:0000313" key="3">
    <source>
        <dbReference type="Proteomes" id="UP001501742"/>
    </source>
</evidence>
<name>A0ABN1ZHA6_9MICO</name>
<keyword evidence="1" id="KW-0812">Transmembrane</keyword>
<feature type="transmembrane region" description="Helical" evidence="1">
    <location>
        <begin position="62"/>
        <end position="88"/>
    </location>
</feature>
<keyword evidence="3" id="KW-1185">Reference proteome</keyword>
<accession>A0ABN1ZHA6</accession>
<dbReference type="EMBL" id="BAAAJX010000020">
    <property type="protein sequence ID" value="GAA1494959.1"/>
    <property type="molecule type" value="Genomic_DNA"/>
</dbReference>
<gene>
    <name evidence="2" type="ORF">GCM10009627_33050</name>
</gene>
<feature type="transmembrane region" description="Helical" evidence="1">
    <location>
        <begin position="94"/>
        <end position="120"/>
    </location>
</feature>
<reference evidence="2 3" key="1">
    <citation type="journal article" date="2019" name="Int. J. Syst. Evol. Microbiol.">
        <title>The Global Catalogue of Microorganisms (GCM) 10K type strain sequencing project: providing services to taxonomists for standard genome sequencing and annotation.</title>
        <authorList>
            <consortium name="The Broad Institute Genomics Platform"/>
            <consortium name="The Broad Institute Genome Sequencing Center for Infectious Disease"/>
            <person name="Wu L."/>
            <person name="Ma J."/>
        </authorList>
    </citation>
    <scope>NUCLEOTIDE SEQUENCE [LARGE SCALE GENOMIC DNA]</scope>
    <source>
        <strain evidence="2 3">JCM 12140</strain>
    </source>
</reference>
<proteinExistence type="predicted"/>